<sequence length="1144" mass="129025">MGRPPKEVSQEKIQRFQMELELAGEDTDLLLKDKKGRSRSCLLCQRRKQKCDHKIPSCTACLKAGVRCIQPAKYGSNTASGVHSGNGADSGPRVATVGDKICNLDNGAYHRQKTDYHCRTNTNDVNGTGSCGLKADCGTGLDMARSRNVVKPSGSISNIKNRNANGGKDEYTLFLEKKLKYLEKLIDLPPESASYKNKLGKYKKITHFLKSGSEEIEELIFSEKKLNNDFKMDARIYPNANIADFLSFGKQRDDIDGRFGFASQYRQPIDYSKSIFAKYELHDLLSHEPGIGVDEKLSRALLDTYFNRIQSKYPLLDEQEIYKFHEDYITDNLSEYSLNDYHFYSGRMWMVFSVAACIHITIGRSLTLSPHRFFSTAIHYVSKCGTALSLFQQLEILTLLVFYVIRRDKDSVGYDIIKDVINISKNKLYLHKRTSSDNFASRKKLRLFWSVYLLERMICVSIGKPYTISESEIELPIFSETTVKADGSESYVGNICGNHCIDQVLQLRRIESRFVETLQIIPQTGEEHRGASQFPTRGKLTEQLSILRSFFHELEIWKFKFCDTQARNIENETLKLNYYLSVRLLIQPYLELLEPEDRLFRECQAAAGHICQLYKFYHQTSVSVHSTLSIHSIFGAGVTLIYCMWLTRNGDEESRRNFVDASRHTKKPLFNASLFSTMDGLRACSVCLYVMAEKSKFAVKLRDIFDQLMNATTANLTESYGPDSSELVYVTNSNNTSRRDHLNPISVGLRAELGENGSEIRSATSERAFCKLSDNENMGFMGNTQSHPNKKDRMNKIKHSPMLMAQVPKSLPHLLASITNDMRDLIPDGTAVSSSEVSDSKRQKTEPRDRTQLELSNSSNVFLESCKESQYVTRKTANTADSDWRMFQQQALSQQQYAQQTLQAYLSSLNRRNNVPSTVSDVIDTHEQQQQQQQQPICINASGIVLFDVRSGLSSTANSAPPSNAAHVSAYGSLHDVLQGMDLNSMNHCSQSNSIIPNVLLGTLGAGSPFAVSNGDICLSNNTQNMINNISTWSNNSTIDFLNSNRDTFLSDQQPQPTANVCSHPSSHFLNNHHKLYTVPNRDNNPHISATSQWKVPFVFPPQSHGSGSLAPGQQTPTQNTLDAFWTVPMEDFWASADYYGFLT</sequence>
<dbReference type="SMART" id="SM00906">
    <property type="entry name" value="Fungal_trans"/>
    <property type="match status" value="1"/>
</dbReference>
<dbReference type="OrthoDB" id="2399539at2759"/>
<reference evidence="11" key="1">
    <citation type="journal article" date="2012" name="G3 (Bethesda)">
        <title>Pichia sorbitophila, an interspecies yeast hybrid reveals early steps of genome resolution following polyploidization.</title>
        <authorList>
            <person name="Leh Louis V."/>
            <person name="Despons L."/>
            <person name="Friedrich A."/>
            <person name="Martin T."/>
            <person name="Durrens P."/>
            <person name="Casaregola S."/>
            <person name="Neuveglise C."/>
            <person name="Fairhead C."/>
            <person name="Marck C."/>
            <person name="Cruz J.A."/>
            <person name="Straub M.L."/>
            <person name="Kugler V."/>
            <person name="Sacerdot C."/>
            <person name="Uzunov Z."/>
            <person name="Thierry A."/>
            <person name="Weiss S."/>
            <person name="Bleykasten C."/>
            <person name="De Montigny J."/>
            <person name="Jacques N."/>
            <person name="Jung P."/>
            <person name="Lemaire M."/>
            <person name="Mallet S."/>
            <person name="Morel G."/>
            <person name="Richard G.F."/>
            <person name="Sarkar A."/>
            <person name="Savel G."/>
            <person name="Schacherer J."/>
            <person name="Seret M.L."/>
            <person name="Talla E."/>
            <person name="Samson G."/>
            <person name="Jubin C."/>
            <person name="Poulain J."/>
            <person name="Vacherie B."/>
            <person name="Barbe V."/>
            <person name="Pelletier E."/>
            <person name="Sherman D.J."/>
            <person name="Westhof E."/>
            <person name="Weissenbach J."/>
            <person name="Baret P.V."/>
            <person name="Wincker P."/>
            <person name="Gaillardin C."/>
            <person name="Dujon B."/>
            <person name="Souciet J.L."/>
        </authorList>
    </citation>
    <scope>NUCLEOTIDE SEQUENCE [LARGE SCALE GENOMIC DNA]</scope>
    <source>
        <strain evidence="11">CBS 270.75 / DBVPG 7215 / KCTC 17166 / NRRL Y-17582</strain>
    </source>
</reference>
<dbReference type="InterPro" id="IPR007219">
    <property type="entry name" value="XnlR_reg_dom"/>
</dbReference>
<dbReference type="SMART" id="SM00066">
    <property type="entry name" value="GAL4"/>
    <property type="match status" value="1"/>
</dbReference>
<dbReference type="PANTHER" id="PTHR47782:SF12">
    <property type="entry name" value="ZN(II)2CYS6 TRANSCRIPTION FACTOR (EUROFUNG)"/>
    <property type="match status" value="1"/>
</dbReference>
<dbReference type="InterPro" id="IPR036864">
    <property type="entry name" value="Zn2-C6_fun-type_DNA-bd_sf"/>
</dbReference>
<keyword evidence="5" id="KW-0238">DNA-binding</keyword>
<keyword evidence="6" id="KW-0804">Transcription</keyword>
<evidence type="ECO:0000256" key="3">
    <source>
        <dbReference type="ARBA" id="ARBA00022833"/>
    </source>
</evidence>
<dbReference type="GO" id="GO:0006351">
    <property type="term" value="P:DNA-templated transcription"/>
    <property type="evidence" value="ECO:0007669"/>
    <property type="project" value="InterPro"/>
</dbReference>
<evidence type="ECO:0000256" key="5">
    <source>
        <dbReference type="ARBA" id="ARBA00023125"/>
    </source>
</evidence>
<dbReference type="InterPro" id="IPR052202">
    <property type="entry name" value="Yeast_MetPath_Reg"/>
</dbReference>
<evidence type="ECO:0000256" key="1">
    <source>
        <dbReference type="ARBA" id="ARBA00004123"/>
    </source>
</evidence>
<keyword evidence="4" id="KW-0805">Transcription regulation</keyword>
<dbReference type="eggNOG" id="ENOG502QS9Q">
    <property type="taxonomic scope" value="Eukaryota"/>
</dbReference>
<evidence type="ECO:0000313" key="11">
    <source>
        <dbReference type="Proteomes" id="UP000006790"/>
    </source>
</evidence>
<keyword evidence="11" id="KW-1185">Reference proteome</keyword>
<feature type="region of interest" description="Disordered" evidence="8">
    <location>
        <begin position="826"/>
        <end position="852"/>
    </location>
</feature>
<comment type="subcellular location">
    <subcellularLocation>
        <location evidence="1">Nucleus</location>
    </subcellularLocation>
</comment>
<dbReference type="InterPro" id="IPR001138">
    <property type="entry name" value="Zn2Cys6_DnaBD"/>
</dbReference>
<dbReference type="Gene3D" id="4.10.240.10">
    <property type="entry name" value="Zn(2)-C6 fungal-type DNA-binding domain"/>
    <property type="match status" value="1"/>
</dbReference>
<dbReference type="PROSITE" id="PS50048">
    <property type="entry name" value="ZN2_CY6_FUNGAL_2"/>
    <property type="match status" value="1"/>
</dbReference>
<dbReference type="HOGENOM" id="CLU_004038_1_0_1"/>
<dbReference type="Pfam" id="PF00172">
    <property type="entry name" value="Zn_clus"/>
    <property type="match status" value="1"/>
</dbReference>
<evidence type="ECO:0000256" key="2">
    <source>
        <dbReference type="ARBA" id="ARBA00022723"/>
    </source>
</evidence>
<dbReference type="CDD" id="cd12148">
    <property type="entry name" value="fungal_TF_MHR"/>
    <property type="match status" value="1"/>
</dbReference>
<dbReference type="SUPFAM" id="SSF57701">
    <property type="entry name" value="Zn2/Cys6 DNA-binding domain"/>
    <property type="match status" value="1"/>
</dbReference>
<dbReference type="GO" id="GO:0000981">
    <property type="term" value="F:DNA-binding transcription factor activity, RNA polymerase II-specific"/>
    <property type="evidence" value="ECO:0007669"/>
    <property type="project" value="InterPro"/>
</dbReference>
<accession>G8JR51</accession>
<dbReference type="FunCoup" id="G8JR51">
    <property type="interactions" value="413"/>
</dbReference>
<feature type="domain" description="Zn(2)-C6 fungal-type" evidence="9">
    <location>
        <begin position="40"/>
        <end position="70"/>
    </location>
</feature>
<dbReference type="RefSeq" id="XP_003645437.1">
    <property type="nucleotide sequence ID" value="XM_003645389.1"/>
</dbReference>
<keyword evidence="2" id="KW-0479">Metal-binding</keyword>
<dbReference type="Pfam" id="PF04082">
    <property type="entry name" value="Fungal_trans"/>
    <property type="match status" value="1"/>
</dbReference>
<dbReference type="InParanoid" id="G8JR51"/>
<dbReference type="STRING" id="931890.G8JR51"/>
<evidence type="ECO:0000259" key="9">
    <source>
        <dbReference type="PROSITE" id="PS50048"/>
    </source>
</evidence>
<dbReference type="AlphaFoldDB" id="G8JR51"/>
<dbReference type="CDD" id="cd00067">
    <property type="entry name" value="GAL4"/>
    <property type="match status" value="1"/>
</dbReference>
<proteinExistence type="predicted"/>
<feature type="compositionally biased region" description="Basic and acidic residues" evidence="8">
    <location>
        <begin position="838"/>
        <end position="852"/>
    </location>
</feature>
<name>G8JR51_ERECY</name>
<dbReference type="Proteomes" id="UP000006790">
    <property type="component" value="Chromosome 3"/>
</dbReference>
<organism evidence="10 11">
    <name type="scientific">Eremothecium cymbalariae (strain CBS 270.75 / DBVPG 7215 / KCTC 17166 / NRRL Y-17582)</name>
    <name type="common">Yeast</name>
    <dbReference type="NCBI Taxonomy" id="931890"/>
    <lineage>
        <taxon>Eukaryota</taxon>
        <taxon>Fungi</taxon>
        <taxon>Dikarya</taxon>
        <taxon>Ascomycota</taxon>
        <taxon>Saccharomycotina</taxon>
        <taxon>Saccharomycetes</taxon>
        <taxon>Saccharomycetales</taxon>
        <taxon>Saccharomycetaceae</taxon>
        <taxon>Eremothecium</taxon>
    </lineage>
</organism>
<evidence type="ECO:0000313" key="10">
    <source>
        <dbReference type="EMBL" id="AET38620.1"/>
    </source>
</evidence>
<dbReference type="OMA" id="AHDMINN"/>
<dbReference type="GO" id="GO:0045944">
    <property type="term" value="P:positive regulation of transcription by RNA polymerase II"/>
    <property type="evidence" value="ECO:0007669"/>
    <property type="project" value="TreeGrafter"/>
</dbReference>
<dbReference type="KEGG" id="erc:Ecym_3112"/>
<dbReference type="GO" id="GO:0008270">
    <property type="term" value="F:zinc ion binding"/>
    <property type="evidence" value="ECO:0007669"/>
    <property type="project" value="InterPro"/>
</dbReference>
<dbReference type="PANTHER" id="PTHR47782">
    <property type="entry name" value="ZN(II)2CYS6 TRANSCRIPTION FACTOR (EUROFUNG)-RELATED"/>
    <property type="match status" value="1"/>
</dbReference>
<gene>
    <name evidence="10" type="ordered locus">Ecym_3112</name>
</gene>
<dbReference type="GO" id="GO:0043565">
    <property type="term" value="F:sequence-specific DNA binding"/>
    <property type="evidence" value="ECO:0007669"/>
    <property type="project" value="TreeGrafter"/>
</dbReference>
<dbReference type="GeneID" id="11468683"/>
<evidence type="ECO:0000256" key="8">
    <source>
        <dbReference type="SAM" id="MobiDB-lite"/>
    </source>
</evidence>
<evidence type="ECO:0000256" key="6">
    <source>
        <dbReference type="ARBA" id="ARBA00023163"/>
    </source>
</evidence>
<evidence type="ECO:0000256" key="7">
    <source>
        <dbReference type="ARBA" id="ARBA00023242"/>
    </source>
</evidence>
<keyword evidence="3" id="KW-0862">Zinc</keyword>
<evidence type="ECO:0000256" key="4">
    <source>
        <dbReference type="ARBA" id="ARBA00023015"/>
    </source>
</evidence>
<dbReference type="GO" id="GO:0005634">
    <property type="term" value="C:nucleus"/>
    <property type="evidence" value="ECO:0007669"/>
    <property type="project" value="UniProtKB-SubCell"/>
</dbReference>
<protein>
    <recommendedName>
        <fullName evidence="9">Zn(2)-C6 fungal-type domain-containing protein</fullName>
    </recommendedName>
</protein>
<dbReference type="EMBL" id="CP002499">
    <property type="protein sequence ID" value="AET38620.1"/>
    <property type="molecule type" value="Genomic_DNA"/>
</dbReference>
<keyword evidence="7" id="KW-0539">Nucleus</keyword>